<dbReference type="OrthoDB" id="9807157at2"/>
<dbReference type="InterPro" id="IPR050087">
    <property type="entry name" value="AON_synthase_class-II"/>
</dbReference>
<dbReference type="Pfam" id="PF00155">
    <property type="entry name" value="Aminotran_1_2"/>
    <property type="match status" value="1"/>
</dbReference>
<comment type="similarity">
    <text evidence="3">Belongs to the class-II pyridoxal-phosphate-dependent aminotransferase family. BioF subfamily.</text>
</comment>
<comment type="catalytic activity">
    <reaction evidence="11">
        <text>6-carboxyhexanoyl-[ACP] + L-alanine + H(+) = (8S)-8-amino-7-oxononanoate + holo-[ACP] + CO2</text>
        <dbReference type="Rhea" id="RHEA:42288"/>
        <dbReference type="Rhea" id="RHEA-COMP:9685"/>
        <dbReference type="Rhea" id="RHEA-COMP:9955"/>
        <dbReference type="ChEBI" id="CHEBI:15378"/>
        <dbReference type="ChEBI" id="CHEBI:16526"/>
        <dbReference type="ChEBI" id="CHEBI:57972"/>
        <dbReference type="ChEBI" id="CHEBI:64479"/>
        <dbReference type="ChEBI" id="CHEBI:78846"/>
        <dbReference type="ChEBI" id="CHEBI:149468"/>
        <dbReference type="EC" id="2.3.1.47"/>
    </reaction>
</comment>
<dbReference type="Proteomes" id="UP000295724">
    <property type="component" value="Unassembled WGS sequence"/>
</dbReference>
<dbReference type="GO" id="GO:0009102">
    <property type="term" value="P:biotin biosynthetic process"/>
    <property type="evidence" value="ECO:0007669"/>
    <property type="project" value="UniProtKB-KW"/>
</dbReference>
<evidence type="ECO:0000256" key="2">
    <source>
        <dbReference type="ARBA" id="ARBA00004746"/>
    </source>
</evidence>
<dbReference type="InterPro" id="IPR004839">
    <property type="entry name" value="Aminotransferase_I/II_large"/>
</dbReference>
<keyword evidence="15" id="KW-1185">Reference proteome</keyword>
<evidence type="ECO:0000256" key="12">
    <source>
        <dbReference type="RuleBase" id="RU003693"/>
    </source>
</evidence>
<dbReference type="Gene3D" id="3.90.1150.10">
    <property type="entry name" value="Aspartate Aminotransferase, domain 1"/>
    <property type="match status" value="1"/>
</dbReference>
<dbReference type="PROSITE" id="PS00599">
    <property type="entry name" value="AA_TRANSFER_CLASS_2"/>
    <property type="match status" value="1"/>
</dbReference>
<sequence length="386" mass="42912">MNPEQLAKQLAKLKADNLFRERMTRTSKVGRYVSIEGRKMLNFNSNDYLGLSNHPAVILAAHDAASKFGFGSTGSPLMSGYTSMHQELEFAMADFLNYPRVLLFSAGYLANLGVAQALLKRKDWFIQDRLNHASLIDAAQITGAELKRYPHLNNAKAEALLKEDINRFKLWATEGVFSMDGDSHDLFSAALSAHTYNALLWVDDCHGVGVMGEKGRGVLDTMALSESEVPILSGTFGKAFGTSGAYVAASDTLIETIIQKARTYKYNTSLPVPVVAATLKALEIIRTEPWRREKILELIYYFQKGCEQYDLADQAKFTNSPIQPIVLKTEQAAMEKSAYLKACGIITTAIRPPTVPKNQCRLRITLNSELEREDIDLLIQCLIGNY</sequence>
<dbReference type="Gene3D" id="3.40.640.10">
    <property type="entry name" value="Type I PLP-dependent aspartate aminotransferase-like (Major domain)"/>
    <property type="match status" value="1"/>
</dbReference>
<feature type="domain" description="Aminotransferase class I/classII large" evidence="13">
    <location>
        <begin position="39"/>
        <end position="380"/>
    </location>
</feature>
<dbReference type="InterPro" id="IPR001917">
    <property type="entry name" value="Aminotrans_II_pyridoxalP_BS"/>
</dbReference>
<keyword evidence="7" id="KW-0093">Biotin biosynthesis</keyword>
<proteinExistence type="inferred from homology"/>
<evidence type="ECO:0000256" key="4">
    <source>
        <dbReference type="ARBA" id="ARBA00011738"/>
    </source>
</evidence>
<evidence type="ECO:0000259" key="13">
    <source>
        <dbReference type="Pfam" id="PF00155"/>
    </source>
</evidence>
<dbReference type="InterPro" id="IPR015424">
    <property type="entry name" value="PyrdxlP-dep_Trfase"/>
</dbReference>
<gene>
    <name evidence="14" type="ORF">C8D91_0710</name>
</gene>
<dbReference type="EMBL" id="SNZB01000001">
    <property type="protein sequence ID" value="TDR23843.1"/>
    <property type="molecule type" value="Genomic_DNA"/>
</dbReference>
<dbReference type="GO" id="GO:0008710">
    <property type="term" value="F:8-amino-7-oxononanoate synthase activity"/>
    <property type="evidence" value="ECO:0007669"/>
    <property type="project" value="UniProtKB-EC"/>
</dbReference>
<evidence type="ECO:0000313" key="14">
    <source>
        <dbReference type="EMBL" id="TDR23843.1"/>
    </source>
</evidence>
<evidence type="ECO:0000256" key="10">
    <source>
        <dbReference type="ARBA" id="ARBA00033381"/>
    </source>
</evidence>
<comment type="caution">
    <text evidence="14">The sequence shown here is derived from an EMBL/GenBank/DDBJ whole genome shotgun (WGS) entry which is preliminary data.</text>
</comment>
<comment type="subunit">
    <text evidence="4">Homodimer.</text>
</comment>
<evidence type="ECO:0000256" key="8">
    <source>
        <dbReference type="ARBA" id="ARBA00022898"/>
    </source>
</evidence>
<dbReference type="InterPro" id="IPR015422">
    <property type="entry name" value="PyrdxlP-dep_Trfase_small"/>
</dbReference>
<dbReference type="AlphaFoldDB" id="A0A4R6Y123"/>
<dbReference type="InterPro" id="IPR015421">
    <property type="entry name" value="PyrdxlP-dep_Trfase_major"/>
</dbReference>
<dbReference type="PANTHER" id="PTHR13693">
    <property type="entry name" value="CLASS II AMINOTRANSFERASE/8-AMINO-7-OXONONANOATE SYNTHASE"/>
    <property type="match status" value="1"/>
</dbReference>
<name>A0A4R6Y123_9GAMM</name>
<evidence type="ECO:0000256" key="1">
    <source>
        <dbReference type="ARBA" id="ARBA00001933"/>
    </source>
</evidence>
<keyword evidence="8 12" id="KW-0663">Pyridoxal phosphate</keyword>
<dbReference type="PANTHER" id="PTHR13693:SF100">
    <property type="entry name" value="8-AMINO-7-OXONONANOATE SYNTHASE"/>
    <property type="match status" value="1"/>
</dbReference>
<organism evidence="14 15">
    <name type="scientific">Marinicella litoralis</name>
    <dbReference type="NCBI Taxonomy" id="644220"/>
    <lineage>
        <taxon>Bacteria</taxon>
        <taxon>Pseudomonadati</taxon>
        <taxon>Pseudomonadota</taxon>
        <taxon>Gammaproteobacteria</taxon>
        <taxon>Lysobacterales</taxon>
        <taxon>Marinicellaceae</taxon>
        <taxon>Marinicella</taxon>
    </lineage>
</organism>
<evidence type="ECO:0000256" key="7">
    <source>
        <dbReference type="ARBA" id="ARBA00022756"/>
    </source>
</evidence>
<evidence type="ECO:0000313" key="15">
    <source>
        <dbReference type="Proteomes" id="UP000295724"/>
    </source>
</evidence>
<evidence type="ECO:0000256" key="6">
    <source>
        <dbReference type="ARBA" id="ARBA00022679"/>
    </source>
</evidence>
<dbReference type="EC" id="2.3.1.47" evidence="5"/>
<dbReference type="SUPFAM" id="SSF53383">
    <property type="entry name" value="PLP-dependent transferases"/>
    <property type="match status" value="1"/>
</dbReference>
<comment type="cofactor">
    <cofactor evidence="1 12">
        <name>pyridoxal 5'-phosphate</name>
        <dbReference type="ChEBI" id="CHEBI:597326"/>
    </cofactor>
</comment>
<dbReference type="GO" id="GO:0030170">
    <property type="term" value="F:pyridoxal phosphate binding"/>
    <property type="evidence" value="ECO:0007669"/>
    <property type="project" value="InterPro"/>
</dbReference>
<reference evidence="14 15" key="1">
    <citation type="submission" date="2019-03" db="EMBL/GenBank/DDBJ databases">
        <title>Genomic Encyclopedia of Type Strains, Phase IV (KMG-IV): sequencing the most valuable type-strain genomes for metagenomic binning, comparative biology and taxonomic classification.</title>
        <authorList>
            <person name="Goeker M."/>
        </authorList>
    </citation>
    <scope>NUCLEOTIDE SEQUENCE [LARGE SCALE GENOMIC DNA]</scope>
    <source>
        <strain evidence="14 15">DSM 25488</strain>
    </source>
</reference>
<evidence type="ECO:0000256" key="11">
    <source>
        <dbReference type="ARBA" id="ARBA00047715"/>
    </source>
</evidence>
<protein>
    <recommendedName>
        <fullName evidence="5">8-amino-7-oxononanoate synthase</fullName>
        <ecNumber evidence="5">2.3.1.47</ecNumber>
    </recommendedName>
    <alternativeName>
        <fullName evidence="9">7-keto-8-amino-pelargonic acid synthase</fullName>
    </alternativeName>
    <alternativeName>
        <fullName evidence="10">8-amino-7-ketopelargonate synthase</fullName>
    </alternativeName>
</protein>
<evidence type="ECO:0000256" key="3">
    <source>
        <dbReference type="ARBA" id="ARBA00010008"/>
    </source>
</evidence>
<comment type="pathway">
    <text evidence="2">Cofactor biosynthesis; biotin biosynthesis.</text>
</comment>
<evidence type="ECO:0000256" key="9">
    <source>
        <dbReference type="ARBA" id="ARBA00032610"/>
    </source>
</evidence>
<keyword evidence="6" id="KW-0808">Transferase</keyword>
<accession>A0A4R6Y123</accession>
<evidence type="ECO:0000256" key="5">
    <source>
        <dbReference type="ARBA" id="ARBA00013187"/>
    </source>
</evidence>
<dbReference type="RefSeq" id="WP_099017546.1">
    <property type="nucleotide sequence ID" value="NZ_NIHB01000001.1"/>
</dbReference>